<dbReference type="Proteomes" id="UP000177905">
    <property type="component" value="Unassembled WGS sequence"/>
</dbReference>
<feature type="domain" description="SLH" evidence="2">
    <location>
        <begin position="100"/>
        <end position="164"/>
    </location>
</feature>
<feature type="signal peptide" evidence="1">
    <location>
        <begin position="1"/>
        <end position="19"/>
    </location>
</feature>
<comment type="caution">
    <text evidence="3">The sequence shown here is derived from an EMBL/GenBank/DDBJ whole genome shotgun (WGS) entry which is preliminary data.</text>
</comment>
<accession>A0A1F4S5U9</accession>
<dbReference type="InterPro" id="IPR001119">
    <property type="entry name" value="SLH_dom"/>
</dbReference>
<gene>
    <name evidence="3" type="ORF">A2290_05715</name>
</gene>
<keyword evidence="1" id="KW-0732">Signal</keyword>
<evidence type="ECO:0000313" key="4">
    <source>
        <dbReference type="Proteomes" id="UP000177905"/>
    </source>
</evidence>
<sequence length="460" mass="50936">MKKIFVFLLVLLFVLPAFGEPIASAKGDARFKDLKTSNPAYNYVDKMVSYGVIEGYPDGTFKGEKTITRAEFSKVMASSINYLEKRYGFPLANEINKSDREISFSDLGEGHWAYPYVEQLVVRYGVFEGYPDGSFKPKKNIIKYEAAVVVGRAFEKILARVKLPVKSMNSGFSDVKSTHWAKGSIDILSTYKILNQGDRFNGNGEADRYFVATVAAKFIGIAIAKIDALGPEKIEELRKKYTGYADLSLNVDKRLFIGKPRAFLSGLYGNLYEGGSGTNNWANFGGSLSYGNKYYLGFLKGDYEITGRVLRDEIVYLTSGGSVTGGFVNEYRTDIDINTISTIANIYGTEGLLLLGVKYAYFSNSISPMNFWAANAGIVAKVPMFGTKMMAKIYYSLLPSVPNTTSVLGAPASILNYEAGFDVNMFNIPMLFGYSGETMFLNVGNYTRVYNMLFLSCSLI</sequence>
<dbReference type="Pfam" id="PF00395">
    <property type="entry name" value="SLH"/>
    <property type="match status" value="2"/>
</dbReference>
<feature type="domain" description="SLH" evidence="2">
    <location>
        <begin position="168"/>
        <end position="229"/>
    </location>
</feature>
<name>A0A1F4S5U9_UNCSA</name>
<evidence type="ECO:0000313" key="3">
    <source>
        <dbReference type="EMBL" id="OGC15815.1"/>
    </source>
</evidence>
<feature type="domain" description="SLH" evidence="2">
    <location>
        <begin position="27"/>
        <end position="90"/>
    </location>
</feature>
<dbReference type="AlphaFoldDB" id="A0A1F4S5U9"/>
<evidence type="ECO:0000256" key="1">
    <source>
        <dbReference type="SAM" id="SignalP"/>
    </source>
</evidence>
<reference evidence="3 4" key="1">
    <citation type="journal article" date="2016" name="Nat. Commun.">
        <title>Thousands of microbial genomes shed light on interconnected biogeochemical processes in an aquifer system.</title>
        <authorList>
            <person name="Anantharaman K."/>
            <person name="Brown C.T."/>
            <person name="Hug L.A."/>
            <person name="Sharon I."/>
            <person name="Castelle C.J."/>
            <person name="Probst A.J."/>
            <person name="Thomas B.C."/>
            <person name="Singh A."/>
            <person name="Wilkins M.J."/>
            <person name="Karaoz U."/>
            <person name="Brodie E.L."/>
            <person name="Williams K.H."/>
            <person name="Hubbard S.S."/>
            <person name="Banfield J.F."/>
        </authorList>
    </citation>
    <scope>NUCLEOTIDE SEQUENCE [LARGE SCALE GENOMIC DNA]</scope>
</reference>
<organism evidence="3 4">
    <name type="scientific">candidate division WOR-1 bacterium RIFOXYB2_FULL_36_35</name>
    <dbReference type="NCBI Taxonomy" id="1802578"/>
    <lineage>
        <taxon>Bacteria</taxon>
        <taxon>Bacillati</taxon>
        <taxon>Saganbacteria</taxon>
    </lineage>
</organism>
<dbReference type="EMBL" id="MEUA01000017">
    <property type="protein sequence ID" value="OGC15815.1"/>
    <property type="molecule type" value="Genomic_DNA"/>
</dbReference>
<proteinExistence type="predicted"/>
<dbReference type="PANTHER" id="PTHR43308">
    <property type="entry name" value="OUTER MEMBRANE PROTEIN ALPHA-RELATED"/>
    <property type="match status" value="1"/>
</dbReference>
<evidence type="ECO:0000259" key="2">
    <source>
        <dbReference type="PROSITE" id="PS51272"/>
    </source>
</evidence>
<protein>
    <recommendedName>
        <fullName evidence="2">SLH domain-containing protein</fullName>
    </recommendedName>
</protein>
<dbReference type="InterPro" id="IPR051465">
    <property type="entry name" value="Cell_Envelope_Struct_Comp"/>
</dbReference>
<feature type="chain" id="PRO_5009514366" description="SLH domain-containing protein" evidence="1">
    <location>
        <begin position="20"/>
        <end position="460"/>
    </location>
</feature>
<dbReference type="PROSITE" id="PS51272">
    <property type="entry name" value="SLH"/>
    <property type="match status" value="3"/>
</dbReference>
<dbReference type="PANTHER" id="PTHR43308:SF5">
    <property type="entry name" value="S-LAYER PROTEIN _ PEPTIDOGLYCAN ENDO-BETA-N-ACETYLGLUCOSAMINIDASE"/>
    <property type="match status" value="1"/>
</dbReference>